<reference evidence="3 4" key="1">
    <citation type="submission" date="2018-06" db="EMBL/GenBank/DDBJ databases">
        <title>Draft Whole-Genome Sequence of the purple photosynthetic bacterium Rhodospeudomonas palustris XCP.</title>
        <authorList>
            <person name="Rayyan A."/>
            <person name="Meyer T.E."/>
            <person name="Kyndt J.A."/>
        </authorList>
    </citation>
    <scope>NUCLEOTIDE SEQUENCE [LARGE SCALE GENOMIC DNA]</scope>
    <source>
        <strain evidence="3 4">XCP</strain>
    </source>
</reference>
<feature type="domain" description="DUF559" evidence="2">
    <location>
        <begin position="11"/>
        <end position="116"/>
    </location>
</feature>
<dbReference type="Pfam" id="PF04480">
    <property type="entry name" value="DUF559"/>
    <property type="match status" value="1"/>
</dbReference>
<evidence type="ECO:0000313" key="4">
    <source>
        <dbReference type="Proteomes" id="UP000248134"/>
    </source>
</evidence>
<dbReference type="GO" id="GO:0008168">
    <property type="term" value="F:methyltransferase activity"/>
    <property type="evidence" value="ECO:0007669"/>
    <property type="project" value="UniProtKB-KW"/>
</dbReference>
<evidence type="ECO:0000256" key="1">
    <source>
        <dbReference type="SAM" id="MobiDB-lite"/>
    </source>
</evidence>
<dbReference type="InterPro" id="IPR047216">
    <property type="entry name" value="Endonuclease_DUF559_bact"/>
</dbReference>
<evidence type="ECO:0000259" key="2">
    <source>
        <dbReference type="Pfam" id="PF04480"/>
    </source>
</evidence>
<gene>
    <name evidence="3" type="ORF">DNX69_21130</name>
</gene>
<dbReference type="SUPFAM" id="SSF52980">
    <property type="entry name" value="Restriction endonuclease-like"/>
    <property type="match status" value="1"/>
</dbReference>
<proteinExistence type="predicted"/>
<evidence type="ECO:0000313" key="3">
    <source>
        <dbReference type="EMBL" id="PZA09858.1"/>
    </source>
</evidence>
<dbReference type="AlphaFoldDB" id="A0A323UQF0"/>
<sequence>MAKRPISDFKRATANKLRTNTTAAEDILWRRLRRMNVEGSHFRRQVVIGPYIADFACLAKRLIIEVDGSQHSDEDVLKRDEVRTQWLQSEGYRVIRFWNNDVMSKTDAVMDAIYNATAVTPPRLPAAGDPPPPGEGEAVRGEDK</sequence>
<keyword evidence="3" id="KW-0489">Methyltransferase</keyword>
<keyword evidence="3" id="KW-0808">Transferase</keyword>
<dbReference type="EMBL" id="QKQS01000026">
    <property type="protein sequence ID" value="PZA09858.1"/>
    <property type="molecule type" value="Genomic_DNA"/>
</dbReference>
<feature type="region of interest" description="Disordered" evidence="1">
    <location>
        <begin position="120"/>
        <end position="144"/>
    </location>
</feature>
<dbReference type="CDD" id="cd01038">
    <property type="entry name" value="Endonuclease_DUF559"/>
    <property type="match status" value="1"/>
</dbReference>
<dbReference type="OrthoDB" id="9798754at2"/>
<accession>A0A323UQF0</accession>
<dbReference type="RefSeq" id="WP_110787964.1">
    <property type="nucleotide sequence ID" value="NZ_QKQS01000026.1"/>
</dbReference>
<dbReference type="InterPro" id="IPR007569">
    <property type="entry name" value="DUF559"/>
</dbReference>
<dbReference type="PANTHER" id="PTHR38590:SF1">
    <property type="entry name" value="BLL0828 PROTEIN"/>
    <property type="match status" value="1"/>
</dbReference>
<dbReference type="Gene3D" id="3.40.960.10">
    <property type="entry name" value="VSR Endonuclease"/>
    <property type="match status" value="1"/>
</dbReference>
<organism evidence="3 4">
    <name type="scientific">Rhodopseudomonas palustris</name>
    <dbReference type="NCBI Taxonomy" id="1076"/>
    <lineage>
        <taxon>Bacteria</taxon>
        <taxon>Pseudomonadati</taxon>
        <taxon>Pseudomonadota</taxon>
        <taxon>Alphaproteobacteria</taxon>
        <taxon>Hyphomicrobiales</taxon>
        <taxon>Nitrobacteraceae</taxon>
        <taxon>Rhodopseudomonas</taxon>
    </lineage>
</organism>
<dbReference type="GO" id="GO:0032259">
    <property type="term" value="P:methylation"/>
    <property type="evidence" value="ECO:0007669"/>
    <property type="project" value="UniProtKB-KW"/>
</dbReference>
<dbReference type="InterPro" id="IPR011335">
    <property type="entry name" value="Restrct_endonuc-II-like"/>
</dbReference>
<feature type="compositionally biased region" description="Pro residues" evidence="1">
    <location>
        <begin position="122"/>
        <end position="134"/>
    </location>
</feature>
<name>A0A323UQF0_RHOPL</name>
<dbReference type="PANTHER" id="PTHR38590">
    <property type="entry name" value="BLL0828 PROTEIN"/>
    <property type="match status" value="1"/>
</dbReference>
<comment type="caution">
    <text evidence="3">The sequence shown here is derived from an EMBL/GenBank/DDBJ whole genome shotgun (WGS) entry which is preliminary data.</text>
</comment>
<dbReference type="Proteomes" id="UP000248134">
    <property type="component" value="Unassembled WGS sequence"/>
</dbReference>
<protein>
    <submittedName>
        <fullName evidence="3">DNA methyltransferase</fullName>
    </submittedName>
</protein>